<protein>
    <recommendedName>
        <fullName evidence="4">Lipoprotein</fullName>
    </recommendedName>
</protein>
<dbReference type="Proteomes" id="UP000249633">
    <property type="component" value="Unassembled WGS sequence"/>
</dbReference>
<accession>A0A2W5FR57</accession>
<reference evidence="2 3" key="1">
    <citation type="submission" date="2017-08" db="EMBL/GenBank/DDBJ databases">
        <title>Infants hospitalized years apart are colonized by the same room-sourced microbial strains.</title>
        <authorList>
            <person name="Brooks B."/>
            <person name="Olm M.R."/>
            <person name="Firek B.A."/>
            <person name="Baker R."/>
            <person name="Thomas B.C."/>
            <person name="Morowitz M.J."/>
            <person name="Banfield J.F."/>
        </authorList>
    </citation>
    <scope>NUCLEOTIDE SEQUENCE [LARGE SCALE GENOMIC DNA]</scope>
    <source>
        <strain evidence="2">S2_012_000_R2_81</strain>
    </source>
</reference>
<keyword evidence="1" id="KW-0732">Signal</keyword>
<comment type="caution">
    <text evidence="2">The sequence shown here is derived from an EMBL/GenBank/DDBJ whole genome shotgun (WGS) entry which is preliminary data.</text>
</comment>
<evidence type="ECO:0000313" key="3">
    <source>
        <dbReference type="Proteomes" id="UP000249633"/>
    </source>
</evidence>
<sequence>MPGNRRLPALLGSMTLLTLAGCGAGSSIGEDIGNAIGGALTCGLRNCTESSTLRVDEIGPRFTASQQAGSNTVLIEGFMGKSANLFTTVLLGANERLSASVDGSSESRLSNPDGQRLDYTLSLVSSSAQPQVTLVFTRDGTRHVSQVTLPAAFSVLQPTGTATLTRTGSPLAVRLSRALTDTVTLNADGRCTRSDNSAFDVKSESLGAKADASVPGAYTLEPLPTDSTLNAASVRANNNSTATSPVSHCELTLTWGTKVYGTVAATLNQHGTLAGERRATQTLIYDAR</sequence>
<dbReference type="AlphaFoldDB" id="A0A2W5FR57"/>
<organism evidence="2 3">
    <name type="scientific">Roseateles depolymerans</name>
    <dbReference type="NCBI Taxonomy" id="76731"/>
    <lineage>
        <taxon>Bacteria</taxon>
        <taxon>Pseudomonadati</taxon>
        <taxon>Pseudomonadota</taxon>
        <taxon>Betaproteobacteria</taxon>
        <taxon>Burkholderiales</taxon>
        <taxon>Sphaerotilaceae</taxon>
        <taxon>Roseateles</taxon>
    </lineage>
</organism>
<gene>
    <name evidence="2" type="ORF">DI603_08955</name>
</gene>
<dbReference type="EMBL" id="QFOD01000006">
    <property type="protein sequence ID" value="PZP33482.1"/>
    <property type="molecule type" value="Genomic_DNA"/>
</dbReference>
<evidence type="ECO:0000313" key="2">
    <source>
        <dbReference type="EMBL" id="PZP33482.1"/>
    </source>
</evidence>
<dbReference type="PROSITE" id="PS51257">
    <property type="entry name" value="PROKAR_LIPOPROTEIN"/>
    <property type="match status" value="1"/>
</dbReference>
<feature type="signal peptide" evidence="1">
    <location>
        <begin position="1"/>
        <end position="20"/>
    </location>
</feature>
<name>A0A2W5FR57_9BURK</name>
<proteinExistence type="predicted"/>
<evidence type="ECO:0008006" key="4">
    <source>
        <dbReference type="Google" id="ProtNLM"/>
    </source>
</evidence>
<evidence type="ECO:0000256" key="1">
    <source>
        <dbReference type="SAM" id="SignalP"/>
    </source>
</evidence>
<feature type="chain" id="PRO_5016095092" description="Lipoprotein" evidence="1">
    <location>
        <begin position="21"/>
        <end position="288"/>
    </location>
</feature>